<evidence type="ECO:0000313" key="2">
    <source>
        <dbReference type="EMBL" id="PCI97505.1"/>
    </source>
</evidence>
<gene>
    <name evidence="2" type="ORF">COB13_15685</name>
</gene>
<sequence length="226" mass="26259">MKSGVLLENHLKIDHIFICSDAPDDDAQIFTDFGFTEGPPNTHPGQGTANRRFFFDNMYLEFLYIADDKLAQSALTKPSKLYERFTDKGDNISPFGFGLYPSNNLMKIKDYNSWEYRPKFLPPPLKMNVYGDSLAEPMYYYMEFVSENSKVGQKKFNHANGFHYISAVKIFTPQAELDSDFKRDLSHYDILKFEDSQTHILEVTFDGGKSNKTHDFRPQLPIIFRW</sequence>
<protein>
    <recommendedName>
        <fullName evidence="1">Glyoxalase-like domain-containing protein</fullName>
    </recommendedName>
</protein>
<dbReference type="EMBL" id="NVUS01000029">
    <property type="protein sequence ID" value="PCI97505.1"/>
    <property type="molecule type" value="Genomic_DNA"/>
</dbReference>
<reference evidence="2" key="2">
    <citation type="journal article" date="2018" name="ISME J.">
        <title>A dynamic microbial community with high functional redundancy inhabits the cold, oxic subseafloor aquifer.</title>
        <authorList>
            <person name="Tully B.J."/>
            <person name="Wheat C.G."/>
            <person name="Glazer B.T."/>
            <person name="Huber J.A."/>
        </authorList>
    </citation>
    <scope>NUCLEOTIDE SEQUENCE</scope>
    <source>
        <strain evidence="2">NORP83</strain>
    </source>
</reference>
<proteinExistence type="predicted"/>
<feature type="domain" description="Glyoxalase-like" evidence="1">
    <location>
        <begin position="13"/>
        <end position="73"/>
    </location>
</feature>
<dbReference type="InterPro" id="IPR029068">
    <property type="entry name" value="Glyas_Bleomycin-R_OHBP_Dase"/>
</dbReference>
<comment type="caution">
    <text evidence="2">The sequence shown here is derived from an EMBL/GenBank/DDBJ whole genome shotgun (WGS) entry which is preliminary data.</text>
</comment>
<evidence type="ECO:0000259" key="1">
    <source>
        <dbReference type="Pfam" id="PF13468"/>
    </source>
</evidence>
<accession>A0A2A4YT56</accession>
<organism evidence="2">
    <name type="scientific">OCS116 cluster bacterium</name>
    <dbReference type="NCBI Taxonomy" id="2030921"/>
    <lineage>
        <taxon>Bacteria</taxon>
        <taxon>Pseudomonadati</taxon>
        <taxon>Pseudomonadota</taxon>
        <taxon>Alphaproteobacteria</taxon>
        <taxon>OCS116 cluster</taxon>
    </lineage>
</organism>
<dbReference type="AlphaFoldDB" id="A0A2A4YT56"/>
<dbReference type="Gene3D" id="3.10.180.10">
    <property type="entry name" value="2,3-Dihydroxybiphenyl 1,2-Dioxygenase, domain 1"/>
    <property type="match status" value="1"/>
</dbReference>
<dbReference type="Pfam" id="PF13468">
    <property type="entry name" value="Glyoxalase_3"/>
    <property type="match status" value="1"/>
</dbReference>
<name>A0A2A4YT56_9PROT</name>
<reference key="1">
    <citation type="submission" date="2017-08" db="EMBL/GenBank/DDBJ databases">
        <title>A dynamic microbial community with high functional redundancy inhabits the cold, oxic subseafloor aquifer.</title>
        <authorList>
            <person name="Tully B.J."/>
            <person name="Wheat C.G."/>
            <person name="Glazer B.T."/>
            <person name="Huber J.A."/>
        </authorList>
    </citation>
    <scope>NUCLEOTIDE SEQUENCE [LARGE SCALE GENOMIC DNA]</scope>
</reference>
<dbReference type="InterPro" id="IPR025870">
    <property type="entry name" value="Glyoxalase-like_dom"/>
</dbReference>